<dbReference type="NCBIfam" id="TIGR01730">
    <property type="entry name" value="RND_mfp"/>
    <property type="match status" value="1"/>
</dbReference>
<dbReference type="RefSeq" id="WP_191317622.1">
    <property type="nucleotide sequence ID" value="NZ_BNCG01000001.1"/>
</dbReference>
<organism evidence="10 11">
    <name type="scientific">Camelimonas fluminis</name>
    <dbReference type="NCBI Taxonomy" id="1576911"/>
    <lineage>
        <taxon>Bacteria</taxon>
        <taxon>Pseudomonadati</taxon>
        <taxon>Pseudomonadota</taxon>
        <taxon>Alphaproteobacteria</taxon>
        <taxon>Hyphomicrobiales</taxon>
        <taxon>Chelatococcaceae</taxon>
        <taxon>Camelimonas</taxon>
    </lineage>
</organism>
<dbReference type="Proteomes" id="UP001595704">
    <property type="component" value="Unassembled WGS sequence"/>
</dbReference>
<evidence type="ECO:0000259" key="7">
    <source>
        <dbReference type="Pfam" id="PF25876"/>
    </source>
</evidence>
<evidence type="ECO:0000256" key="3">
    <source>
        <dbReference type="ARBA" id="ARBA00022692"/>
    </source>
</evidence>
<dbReference type="Pfam" id="PF25917">
    <property type="entry name" value="BSH_RND"/>
    <property type="match status" value="1"/>
</dbReference>
<dbReference type="SUPFAM" id="SSF111369">
    <property type="entry name" value="HlyD-like secretion proteins"/>
    <property type="match status" value="1"/>
</dbReference>
<reference evidence="11" key="1">
    <citation type="journal article" date="2019" name="Int. J. Syst. Evol. Microbiol.">
        <title>The Global Catalogue of Microorganisms (GCM) 10K type strain sequencing project: providing services to taxonomists for standard genome sequencing and annotation.</title>
        <authorList>
            <consortium name="The Broad Institute Genomics Platform"/>
            <consortium name="The Broad Institute Genome Sequencing Center for Infectious Disease"/>
            <person name="Wu L."/>
            <person name="Ma J."/>
        </authorList>
    </citation>
    <scope>NUCLEOTIDE SEQUENCE [LARGE SCALE GENOMIC DNA]</scope>
    <source>
        <strain evidence="11">KCTC 42282</strain>
    </source>
</reference>
<dbReference type="InterPro" id="IPR058624">
    <property type="entry name" value="MdtA-like_HH"/>
</dbReference>
<feature type="compositionally biased region" description="Basic and acidic residues" evidence="6">
    <location>
        <begin position="289"/>
        <end position="298"/>
    </location>
</feature>
<accession>A0ABV7UCB0</accession>
<evidence type="ECO:0000259" key="9">
    <source>
        <dbReference type="Pfam" id="PF25963"/>
    </source>
</evidence>
<feature type="domain" description="p-hydroxybenzoic acid efflux pump subunit AaeA-like beta-barrel" evidence="9">
    <location>
        <begin position="189"/>
        <end position="286"/>
    </location>
</feature>
<dbReference type="Gene3D" id="2.40.30.170">
    <property type="match status" value="1"/>
</dbReference>
<proteinExistence type="inferred from homology"/>
<feature type="domain" description="Multidrug resistance protein MdtA-like alpha-helical hairpin" evidence="7">
    <location>
        <begin position="87"/>
        <end position="152"/>
    </location>
</feature>
<evidence type="ECO:0000259" key="8">
    <source>
        <dbReference type="Pfam" id="PF25917"/>
    </source>
</evidence>
<evidence type="ECO:0000256" key="2">
    <source>
        <dbReference type="ARBA" id="ARBA00009477"/>
    </source>
</evidence>
<dbReference type="PANTHER" id="PTHR30367">
    <property type="entry name" value="P-HYDROXYBENZOIC ACID EFFLUX PUMP SUBUNIT AAEA-RELATED"/>
    <property type="match status" value="1"/>
</dbReference>
<dbReference type="InterPro" id="IPR050393">
    <property type="entry name" value="MFP_Efflux_Pump"/>
</dbReference>
<gene>
    <name evidence="10" type="ORF">ACFONL_02605</name>
</gene>
<comment type="subcellular location">
    <subcellularLocation>
        <location evidence="1">Membrane</location>
        <topology evidence="1">Single-pass membrane protein</topology>
    </subcellularLocation>
</comment>
<feature type="region of interest" description="Disordered" evidence="6">
    <location>
        <begin position="289"/>
        <end position="329"/>
    </location>
</feature>
<comment type="similarity">
    <text evidence="2">Belongs to the membrane fusion protein (MFP) (TC 8.A.1) family.</text>
</comment>
<sequence>MTFSLRGLARILVTLLMCVAAFFAGRALWGHYMSDPWTRDAKVRADIVGVAPDVSGLVSEVLVQDNQPVKAGDVLFRIDPARFTIALRQSEAALAGSKATLEQAGRELKRYEKLGDVVSQQKTEQAQLALDSASAALQQATAARDLARLNLERSEVRAPVTGTITNFTVRPGDYLAAGVAKVALIDTDSLRVEAYLEETKLNRVHVGDSVTIWLMGQPAPLHGRVESIAAGIEDRERTIGSGLLANINPTFSWVRLAQRIPVRIKLDPAPEGVNLVAGMTATVYINQDDKNDVSKNDAGKSGAGKNDAVKNDDGKHGDGAKQSVAPASR</sequence>
<dbReference type="InterPro" id="IPR058625">
    <property type="entry name" value="MdtA-like_BSH"/>
</dbReference>
<keyword evidence="3" id="KW-0812">Transmembrane</keyword>
<dbReference type="PANTHER" id="PTHR30367:SF12">
    <property type="entry name" value="P-HYDROXYBENZOIC ACID EFFLUX PUMP SUBUNIT AAEA"/>
    <property type="match status" value="1"/>
</dbReference>
<evidence type="ECO:0000256" key="5">
    <source>
        <dbReference type="ARBA" id="ARBA00023136"/>
    </source>
</evidence>
<evidence type="ECO:0000313" key="11">
    <source>
        <dbReference type="Proteomes" id="UP001595704"/>
    </source>
</evidence>
<dbReference type="InterPro" id="IPR006143">
    <property type="entry name" value="RND_pump_MFP"/>
</dbReference>
<evidence type="ECO:0000256" key="1">
    <source>
        <dbReference type="ARBA" id="ARBA00004167"/>
    </source>
</evidence>
<dbReference type="Pfam" id="PF25876">
    <property type="entry name" value="HH_MFP_RND"/>
    <property type="match status" value="1"/>
</dbReference>
<dbReference type="EMBL" id="JBHRYC010000023">
    <property type="protein sequence ID" value="MFC3636277.1"/>
    <property type="molecule type" value="Genomic_DNA"/>
</dbReference>
<feature type="domain" description="Multidrug resistance protein MdtA-like barrel-sandwich hybrid" evidence="8">
    <location>
        <begin position="47"/>
        <end position="185"/>
    </location>
</feature>
<dbReference type="InterPro" id="IPR058634">
    <property type="entry name" value="AaeA-lik-b-barrel"/>
</dbReference>
<protein>
    <submittedName>
        <fullName evidence="10">Efflux RND transporter periplasmic adaptor subunit</fullName>
    </submittedName>
</protein>
<feature type="compositionally biased region" description="Basic and acidic residues" evidence="6">
    <location>
        <begin position="307"/>
        <end position="319"/>
    </location>
</feature>
<evidence type="ECO:0000256" key="4">
    <source>
        <dbReference type="ARBA" id="ARBA00022989"/>
    </source>
</evidence>
<dbReference type="Pfam" id="PF25963">
    <property type="entry name" value="Beta-barrel_AAEA"/>
    <property type="match status" value="1"/>
</dbReference>
<keyword evidence="5" id="KW-0472">Membrane</keyword>
<evidence type="ECO:0000256" key="6">
    <source>
        <dbReference type="SAM" id="MobiDB-lite"/>
    </source>
</evidence>
<dbReference type="Gene3D" id="2.40.50.100">
    <property type="match status" value="1"/>
</dbReference>
<keyword evidence="11" id="KW-1185">Reference proteome</keyword>
<comment type="caution">
    <text evidence="10">The sequence shown here is derived from an EMBL/GenBank/DDBJ whole genome shotgun (WGS) entry which is preliminary data.</text>
</comment>
<name>A0ABV7UCB0_9HYPH</name>
<evidence type="ECO:0000313" key="10">
    <source>
        <dbReference type="EMBL" id="MFC3636277.1"/>
    </source>
</evidence>
<keyword evidence="4" id="KW-1133">Transmembrane helix</keyword>